<feature type="region of interest" description="Disordered" evidence="1">
    <location>
        <begin position="1"/>
        <end position="54"/>
    </location>
</feature>
<reference evidence="3 4" key="1">
    <citation type="submission" date="2017-03" db="EMBL/GenBank/DDBJ databases">
        <title>Lifting the veil on microbial sulfur biogeochemistry in mining wastewaters.</title>
        <authorList>
            <person name="Kantor R.S."/>
            <person name="Colenbrander Nelson T."/>
            <person name="Marshall S."/>
            <person name="Bennett D."/>
            <person name="Apte S."/>
            <person name="Camacho D."/>
            <person name="Thomas B.C."/>
            <person name="Warren L.A."/>
            <person name="Banfield J.F."/>
        </authorList>
    </citation>
    <scope>NUCLEOTIDE SEQUENCE [LARGE SCALE GENOMIC DNA]</scope>
    <source>
        <strain evidence="3">32-68-21</strain>
    </source>
</reference>
<evidence type="ECO:0000259" key="2">
    <source>
        <dbReference type="Pfam" id="PF03551"/>
    </source>
</evidence>
<evidence type="ECO:0000313" key="4">
    <source>
        <dbReference type="Proteomes" id="UP000216147"/>
    </source>
</evidence>
<sequence length="207" mass="22353">MPSEKGHSMFGHHRLKHGWREPRCGPEGEGRGREGRGHGRGRFGGPGMFGGRGGPGRRMFGPGDLRIVALALIEKEPRHGYDLIKAIEAMFGGAYAPSPGVVYPTLSMLADEGLIAGVEDSAGKRIFTLTEAGQAWLNDNRTAVDGVMQRMALAARLVSGEQTPDVVKEALHTLRQAVIMKPGEWSDVETARVVESLMRAVREVSGQ</sequence>
<feature type="domain" description="Transcription regulator PadR N-terminal" evidence="2">
    <location>
        <begin position="70"/>
        <end position="137"/>
    </location>
</feature>
<proteinExistence type="predicted"/>
<dbReference type="PANTHER" id="PTHR43252">
    <property type="entry name" value="TRANSCRIPTIONAL REGULATOR YQJI"/>
    <property type="match status" value="1"/>
</dbReference>
<protein>
    <recommendedName>
        <fullName evidence="2">Transcription regulator PadR N-terminal domain-containing protein</fullName>
    </recommendedName>
</protein>
<feature type="compositionally biased region" description="Gly residues" evidence="1">
    <location>
        <begin position="42"/>
        <end position="54"/>
    </location>
</feature>
<dbReference type="SUPFAM" id="SSF46785">
    <property type="entry name" value="Winged helix' DNA-binding domain"/>
    <property type="match status" value="1"/>
</dbReference>
<dbReference type="EMBL" id="NCEQ01000015">
    <property type="protein sequence ID" value="OYX55243.1"/>
    <property type="molecule type" value="Genomic_DNA"/>
</dbReference>
<dbReference type="AlphaFoldDB" id="A0A258HFV1"/>
<organism evidence="3 4">
    <name type="scientific">Brevundimonas subvibrioides</name>
    <dbReference type="NCBI Taxonomy" id="74313"/>
    <lineage>
        <taxon>Bacteria</taxon>
        <taxon>Pseudomonadati</taxon>
        <taxon>Pseudomonadota</taxon>
        <taxon>Alphaproteobacteria</taxon>
        <taxon>Caulobacterales</taxon>
        <taxon>Caulobacteraceae</taxon>
        <taxon>Brevundimonas</taxon>
    </lineage>
</organism>
<comment type="caution">
    <text evidence="3">The sequence shown here is derived from an EMBL/GenBank/DDBJ whole genome shotgun (WGS) entry which is preliminary data.</text>
</comment>
<dbReference type="Pfam" id="PF03551">
    <property type="entry name" value="PadR"/>
    <property type="match status" value="1"/>
</dbReference>
<dbReference type="InterPro" id="IPR005149">
    <property type="entry name" value="Tscrpt_reg_PadR_N"/>
</dbReference>
<dbReference type="Gene3D" id="1.10.10.10">
    <property type="entry name" value="Winged helix-like DNA-binding domain superfamily/Winged helix DNA-binding domain"/>
    <property type="match status" value="1"/>
</dbReference>
<dbReference type="Proteomes" id="UP000216147">
    <property type="component" value="Unassembled WGS sequence"/>
</dbReference>
<name>A0A258HFV1_9CAUL</name>
<dbReference type="InterPro" id="IPR036388">
    <property type="entry name" value="WH-like_DNA-bd_sf"/>
</dbReference>
<evidence type="ECO:0000256" key="1">
    <source>
        <dbReference type="SAM" id="MobiDB-lite"/>
    </source>
</evidence>
<dbReference type="InterPro" id="IPR036390">
    <property type="entry name" value="WH_DNA-bd_sf"/>
</dbReference>
<feature type="compositionally biased region" description="Basic and acidic residues" evidence="1">
    <location>
        <begin position="18"/>
        <end position="37"/>
    </location>
</feature>
<accession>A0A258HFV1</accession>
<evidence type="ECO:0000313" key="3">
    <source>
        <dbReference type="EMBL" id="OYX55243.1"/>
    </source>
</evidence>
<gene>
    <name evidence="3" type="ORF">B7Y86_14255</name>
</gene>
<dbReference type="PANTHER" id="PTHR43252:SF7">
    <property type="entry name" value="TRANSCRIPTIONAL REGULATOR YQJI"/>
    <property type="match status" value="1"/>
</dbReference>